<keyword evidence="1" id="KW-0175">Coiled coil</keyword>
<protein>
    <submittedName>
        <fullName evidence="2">Uncharacterized protein</fullName>
    </submittedName>
</protein>
<dbReference type="KEGG" id="fgg:FSB75_03265"/>
<evidence type="ECO:0000313" key="2">
    <source>
        <dbReference type="EMBL" id="QEC54960.1"/>
    </source>
</evidence>
<gene>
    <name evidence="2" type="ORF">FSB75_03265</name>
</gene>
<sequence>MYTTSIPNLHVEYRLWTSELVFFKEELRRFEHQLEALTNRNKEGGISAGVEQFQNRFIRQKEVIDELKHKLALSERNLASFVKELNGLGLNSIRMDNHVKLRADMLTFRKLYAELKNEFRKFEAVCC</sequence>
<keyword evidence="3" id="KW-1185">Reference proteome</keyword>
<dbReference type="RefSeq" id="WP_146782692.1">
    <property type="nucleotide sequence ID" value="NZ_BAABIO010000006.1"/>
</dbReference>
<dbReference type="EMBL" id="CP042433">
    <property type="protein sequence ID" value="QEC54960.1"/>
    <property type="molecule type" value="Genomic_DNA"/>
</dbReference>
<accession>A0A5B8UFU2</accession>
<evidence type="ECO:0000313" key="3">
    <source>
        <dbReference type="Proteomes" id="UP000321204"/>
    </source>
</evidence>
<dbReference type="AlphaFoldDB" id="A0A5B8UFU2"/>
<feature type="coiled-coil region" evidence="1">
    <location>
        <begin position="20"/>
        <end position="84"/>
    </location>
</feature>
<dbReference type="Proteomes" id="UP000321204">
    <property type="component" value="Chromosome"/>
</dbReference>
<name>A0A5B8UFU2_9BACT</name>
<dbReference type="OrthoDB" id="680366at2"/>
<proteinExistence type="predicted"/>
<evidence type="ECO:0000256" key="1">
    <source>
        <dbReference type="SAM" id="Coils"/>
    </source>
</evidence>
<organism evidence="2 3">
    <name type="scientific">Flavisolibacter ginsenosidimutans</name>
    <dbReference type="NCBI Taxonomy" id="661481"/>
    <lineage>
        <taxon>Bacteria</taxon>
        <taxon>Pseudomonadati</taxon>
        <taxon>Bacteroidota</taxon>
        <taxon>Chitinophagia</taxon>
        <taxon>Chitinophagales</taxon>
        <taxon>Chitinophagaceae</taxon>
        <taxon>Flavisolibacter</taxon>
    </lineage>
</organism>
<reference evidence="2 3" key="1">
    <citation type="journal article" date="2015" name="Int. J. Syst. Evol. Microbiol.">
        <title>Flavisolibacter ginsenosidimutans sp. nov., with ginsenoside-converting activity isolated from soil used for cultivating ginseng.</title>
        <authorList>
            <person name="Zhao Y."/>
            <person name="Liu Q."/>
            <person name="Kang M.S."/>
            <person name="Jin F."/>
            <person name="Yu H."/>
            <person name="Im W.T."/>
        </authorList>
    </citation>
    <scope>NUCLEOTIDE SEQUENCE [LARGE SCALE GENOMIC DNA]</scope>
    <source>
        <strain evidence="2 3">Gsoil 636</strain>
    </source>
</reference>